<dbReference type="AlphaFoldDB" id="A0A0K2SQ66"/>
<dbReference type="InterPro" id="IPR036385">
    <property type="entry name" value="RuBisCO_ssu_sf"/>
</dbReference>
<keyword evidence="6" id="KW-1185">Reference proteome</keyword>
<proteinExistence type="inferred from homology"/>
<dbReference type="GO" id="GO:0019253">
    <property type="term" value="P:reductive pentose-phosphate cycle"/>
    <property type="evidence" value="ECO:0007669"/>
    <property type="project" value="UniProtKB-KW"/>
</dbReference>
<evidence type="ECO:0000256" key="2">
    <source>
        <dbReference type="ARBA" id="ARBA00023300"/>
    </source>
</evidence>
<dbReference type="Proteomes" id="UP000065807">
    <property type="component" value="Chromosome"/>
</dbReference>
<dbReference type="HAMAP" id="MF_00859">
    <property type="entry name" value="RuBisCO_S_bact"/>
    <property type="match status" value="1"/>
</dbReference>
<dbReference type="Pfam" id="PF00101">
    <property type="entry name" value="RuBisCO_small"/>
    <property type="match status" value="1"/>
</dbReference>
<evidence type="ECO:0000259" key="4">
    <source>
        <dbReference type="SMART" id="SM00961"/>
    </source>
</evidence>
<sequence>MPSRRTELFSYLPPLSDDQAARQVRYMLDRQLMPGIEYTARLDPSDDYWHFWKLPFFQVSDPAEVMAELKACRRDHPEAFIRLTGYDPQRQCQVVSFVLHRPDAPEPQEGSSCTS</sequence>
<keyword evidence="1" id="KW-0113">Calvin cycle</keyword>
<evidence type="ECO:0000313" key="5">
    <source>
        <dbReference type="EMBL" id="BAS29236.1"/>
    </source>
</evidence>
<dbReference type="STRING" id="1555112.LIP_3424"/>
<protein>
    <submittedName>
        <fullName evidence="5">Ribulose bisphosphate carboxylase small subunit</fullName>
    </submittedName>
</protein>
<reference evidence="6" key="2">
    <citation type="journal article" date="2016" name="Int. J. Syst. Evol. Microbiol.">
        <title>Complete genome sequence and cell structure of Limnochorda pilosa, a Gram-negative spore-former within the phylum Firmicutes.</title>
        <authorList>
            <person name="Watanabe M."/>
            <person name="Kojima H."/>
            <person name="Fukui M."/>
        </authorList>
    </citation>
    <scope>NUCLEOTIDE SEQUENCE [LARGE SCALE GENOMIC DNA]</scope>
    <source>
        <strain evidence="6">HC45</strain>
    </source>
</reference>
<dbReference type="EMBL" id="AP014924">
    <property type="protein sequence ID" value="BAS29236.1"/>
    <property type="molecule type" value="Genomic_DNA"/>
</dbReference>
<dbReference type="InterPro" id="IPR000894">
    <property type="entry name" value="RuBisCO_ssu_dom"/>
</dbReference>
<name>A0A0K2SQ66_LIMPI</name>
<keyword evidence="2" id="KW-0120">Carbon dioxide fixation</keyword>
<dbReference type="KEGG" id="lpil:LIP_3424"/>
<dbReference type="SUPFAM" id="SSF55239">
    <property type="entry name" value="RuBisCO, small subunit"/>
    <property type="match status" value="1"/>
</dbReference>
<evidence type="ECO:0000313" key="6">
    <source>
        <dbReference type="Proteomes" id="UP000065807"/>
    </source>
</evidence>
<reference evidence="6" key="1">
    <citation type="submission" date="2015-07" db="EMBL/GenBank/DDBJ databases">
        <title>Complete genome sequence and phylogenetic analysis of Limnochorda pilosa.</title>
        <authorList>
            <person name="Watanabe M."/>
            <person name="Kojima H."/>
            <person name="Fukui M."/>
        </authorList>
    </citation>
    <scope>NUCLEOTIDE SEQUENCE [LARGE SCALE GENOMIC DNA]</scope>
    <source>
        <strain evidence="6">HC45</strain>
    </source>
</reference>
<dbReference type="PANTHER" id="PTHR31262:SF23">
    <property type="entry name" value="RIBULOSE BISPHOSPHATE CARBOXYLASE SMALL SUBUNIT"/>
    <property type="match status" value="1"/>
</dbReference>
<dbReference type="SMART" id="SM00961">
    <property type="entry name" value="RuBisCO_small"/>
    <property type="match status" value="1"/>
</dbReference>
<comment type="subunit">
    <text evidence="3">Heterohexadecamer of 8 large and 8 small subunits.</text>
</comment>
<organism evidence="5 6">
    <name type="scientific">Limnochorda pilosa</name>
    <dbReference type="NCBI Taxonomy" id="1555112"/>
    <lineage>
        <taxon>Bacteria</taxon>
        <taxon>Bacillati</taxon>
        <taxon>Bacillota</taxon>
        <taxon>Limnochordia</taxon>
        <taxon>Limnochordales</taxon>
        <taxon>Limnochordaceae</taxon>
        <taxon>Limnochorda</taxon>
    </lineage>
</organism>
<feature type="domain" description="Ribulose bisphosphate carboxylase small subunit" evidence="4">
    <location>
        <begin position="5"/>
        <end position="102"/>
    </location>
</feature>
<evidence type="ECO:0000256" key="3">
    <source>
        <dbReference type="ARBA" id="ARBA00038826"/>
    </source>
</evidence>
<evidence type="ECO:0000256" key="1">
    <source>
        <dbReference type="ARBA" id="ARBA00022567"/>
    </source>
</evidence>
<gene>
    <name evidence="5" type="ORF">LIP_3424</name>
</gene>
<accession>A0A0K2SQ66</accession>
<dbReference type="PANTHER" id="PTHR31262">
    <property type="entry name" value="RIBULOSE BISPHOSPHATE CARBOXYLASE SMALL CHAIN 1, CHLOROPLASTIC"/>
    <property type="match status" value="1"/>
</dbReference>
<dbReference type="InterPro" id="IPR024681">
    <property type="entry name" value="RuBisCO_ssu"/>
</dbReference>
<dbReference type="Gene3D" id="3.30.190.10">
    <property type="entry name" value="Ribulose bisphosphate carboxylase, small subunit"/>
    <property type="match status" value="1"/>
</dbReference>